<comment type="caution">
    <text evidence="1">The sequence shown here is derived from an EMBL/GenBank/DDBJ whole genome shotgun (WGS) entry which is preliminary data.</text>
</comment>
<evidence type="ECO:0000313" key="2">
    <source>
        <dbReference type="Proteomes" id="UP000613193"/>
    </source>
</evidence>
<dbReference type="RefSeq" id="WP_200063177.1">
    <property type="nucleotide sequence ID" value="NZ_JAEHFW010000001.1"/>
</dbReference>
<dbReference type="Proteomes" id="UP000613193">
    <property type="component" value="Unassembled WGS sequence"/>
</dbReference>
<organism evidence="1 2">
    <name type="scientific">Mucilaginibacter segetis</name>
    <dbReference type="NCBI Taxonomy" id="2793071"/>
    <lineage>
        <taxon>Bacteria</taxon>
        <taxon>Pseudomonadati</taxon>
        <taxon>Bacteroidota</taxon>
        <taxon>Sphingobacteriia</taxon>
        <taxon>Sphingobacteriales</taxon>
        <taxon>Sphingobacteriaceae</taxon>
        <taxon>Mucilaginibacter</taxon>
    </lineage>
</organism>
<accession>A0A934PRU9</accession>
<reference evidence="1" key="1">
    <citation type="submission" date="2020-12" db="EMBL/GenBank/DDBJ databases">
        <title>Bacterial novel species Mucilaginibacter sp. SD-g isolated from soil.</title>
        <authorList>
            <person name="Jung H.-Y."/>
        </authorList>
    </citation>
    <scope>NUCLEOTIDE SEQUENCE</scope>
    <source>
        <strain evidence="1">SD-g</strain>
    </source>
</reference>
<gene>
    <name evidence="1" type="ORF">I5M19_01095</name>
</gene>
<keyword evidence="2" id="KW-1185">Reference proteome</keyword>
<proteinExistence type="predicted"/>
<dbReference type="EMBL" id="JAEHFW010000001">
    <property type="protein sequence ID" value="MBK0377885.1"/>
    <property type="molecule type" value="Genomic_DNA"/>
</dbReference>
<name>A0A934PRU9_9SPHI</name>
<dbReference type="AlphaFoldDB" id="A0A934PRU9"/>
<evidence type="ECO:0008006" key="3">
    <source>
        <dbReference type="Google" id="ProtNLM"/>
    </source>
</evidence>
<sequence>MKKKLILIFMLSAINLDTFSQKIKADDQKVLITGTCINFLNWYKLNADKLQSDPITKGFNTDYNVKKDSIVRIDMHAVDAYLNNFKQGGYVTDAFINHLRTVYQNVSDTLSLHPLKDYFGPVPYLEADLLFGFDVDDILAQTKDAKVVSYLRIYDKALLSIKLNYTTELVFSLTRQSNKWQIDYVGFNGENKYNIGSQ</sequence>
<protein>
    <recommendedName>
        <fullName evidence="3">DUF3828 domain-containing protein</fullName>
    </recommendedName>
</protein>
<evidence type="ECO:0000313" key="1">
    <source>
        <dbReference type="EMBL" id="MBK0377885.1"/>
    </source>
</evidence>